<name>A0ABV9GE89_9ACTN</name>
<protein>
    <recommendedName>
        <fullName evidence="3">Lipoprotein</fullName>
    </recommendedName>
</protein>
<sequence>MSVTDQRRLRVAAGAALLTIAATGCSGLGRTAVGTVSYATEGERHVMVSNPLVTGCHRLAPAGATEVVNNTLVDMILYPSRNCSGHGTTYVATATSNRTAPRAPAWHSYTIVH</sequence>
<evidence type="ECO:0000313" key="1">
    <source>
        <dbReference type="EMBL" id="MFC4612618.1"/>
    </source>
</evidence>
<dbReference type="PROSITE" id="PS51257">
    <property type="entry name" value="PROKAR_LIPOPROTEIN"/>
    <property type="match status" value="1"/>
</dbReference>
<keyword evidence="2" id="KW-1185">Reference proteome</keyword>
<dbReference type="Proteomes" id="UP001595993">
    <property type="component" value="Unassembled WGS sequence"/>
</dbReference>
<dbReference type="RefSeq" id="WP_381202908.1">
    <property type="nucleotide sequence ID" value="NZ_JBHSFE010000038.1"/>
</dbReference>
<evidence type="ECO:0008006" key="3">
    <source>
        <dbReference type="Google" id="ProtNLM"/>
    </source>
</evidence>
<reference evidence="2" key="1">
    <citation type="journal article" date="2019" name="Int. J. Syst. Evol. Microbiol.">
        <title>The Global Catalogue of Microorganisms (GCM) 10K type strain sequencing project: providing services to taxonomists for standard genome sequencing and annotation.</title>
        <authorList>
            <consortium name="The Broad Institute Genomics Platform"/>
            <consortium name="The Broad Institute Genome Sequencing Center for Infectious Disease"/>
            <person name="Wu L."/>
            <person name="Ma J."/>
        </authorList>
    </citation>
    <scope>NUCLEOTIDE SEQUENCE [LARGE SCALE GENOMIC DNA]</scope>
    <source>
        <strain evidence="2">CGMCC 4.7139</strain>
    </source>
</reference>
<accession>A0ABV9GE89</accession>
<dbReference type="EMBL" id="JBHSFE010000038">
    <property type="protein sequence ID" value="MFC4612618.1"/>
    <property type="molecule type" value="Genomic_DNA"/>
</dbReference>
<evidence type="ECO:0000313" key="2">
    <source>
        <dbReference type="Proteomes" id="UP001595993"/>
    </source>
</evidence>
<proteinExistence type="predicted"/>
<gene>
    <name evidence="1" type="ORF">ACFO9E_33455</name>
</gene>
<organism evidence="1 2">
    <name type="scientific">Streptomyces maoxianensis</name>
    <dbReference type="NCBI Taxonomy" id="1459942"/>
    <lineage>
        <taxon>Bacteria</taxon>
        <taxon>Bacillati</taxon>
        <taxon>Actinomycetota</taxon>
        <taxon>Actinomycetes</taxon>
        <taxon>Kitasatosporales</taxon>
        <taxon>Streptomycetaceae</taxon>
        <taxon>Streptomyces</taxon>
    </lineage>
</organism>
<comment type="caution">
    <text evidence="1">The sequence shown here is derived from an EMBL/GenBank/DDBJ whole genome shotgun (WGS) entry which is preliminary data.</text>
</comment>